<evidence type="ECO:0000313" key="9">
    <source>
        <dbReference type="Proteomes" id="UP000283077"/>
    </source>
</evidence>
<reference evidence="8 9" key="1">
    <citation type="submission" date="2019-01" db="EMBL/GenBank/DDBJ databases">
        <authorList>
            <person name="Chen W.-M."/>
        </authorList>
    </citation>
    <scope>NUCLEOTIDE SEQUENCE [LARGE SCALE GENOMIC DNA]</scope>
    <source>
        <strain evidence="8 9">KYPC3</strain>
    </source>
</reference>
<keyword evidence="5 6" id="KW-0472">Membrane</keyword>
<evidence type="ECO:0000256" key="4">
    <source>
        <dbReference type="ARBA" id="ARBA00022989"/>
    </source>
</evidence>
<gene>
    <name evidence="8" type="ORF">EOE67_01900</name>
</gene>
<dbReference type="InterPro" id="IPR003838">
    <property type="entry name" value="ABC3_permease_C"/>
</dbReference>
<evidence type="ECO:0000256" key="6">
    <source>
        <dbReference type="SAM" id="Phobius"/>
    </source>
</evidence>
<evidence type="ECO:0000313" key="8">
    <source>
        <dbReference type="EMBL" id="RVU41967.1"/>
    </source>
</evidence>
<sequence length="386" mass="42978">MTLWFLVTRNLLRRPLRLVLTVLPMCLAFVGFSIIIGIDNAYDVEYELDEKQRVVTINRQSIVQPLNESSVARIRELPHTTAVTFVTWFGGYFQKPDQVFSQYAVDLDSYFKVFPDIQLSAEAEQVWLQDPRAVLITPQLAARFNWRPGDKITLTTSIWTRKNFSNDWTFIVAGEYTPEAGTEPEALLLKHKFLDQNRLFGRGLSSFFVTRVADGVDTVTAMNTIDALFENSKTPTFTSKESSFAESFRRQLGDLALMTKLVLAIAILVVFLLTSSSMAQSVVERKRELAIFSAIGFSRLKIAALLLAENILIVCAAMTIAVVVTGVTAWSLQALLTDGPFADIELRTGDILQIAAVAVSLGMAGAFFPLLQVLRKDLAIHLKSAV</sequence>
<feature type="transmembrane region" description="Helical" evidence="6">
    <location>
        <begin position="18"/>
        <end position="38"/>
    </location>
</feature>
<comment type="caution">
    <text evidence="8">The sequence shown here is derived from an EMBL/GenBank/DDBJ whole genome shotgun (WGS) entry which is preliminary data.</text>
</comment>
<feature type="transmembrane region" description="Helical" evidence="6">
    <location>
        <begin position="304"/>
        <end position="331"/>
    </location>
</feature>
<dbReference type="InterPro" id="IPR051125">
    <property type="entry name" value="ABC-4/HrtB_transporter"/>
</dbReference>
<organism evidence="8 9">
    <name type="scientific">Rheinheimera riviphila</name>
    <dbReference type="NCBI Taxonomy" id="1834037"/>
    <lineage>
        <taxon>Bacteria</taxon>
        <taxon>Pseudomonadati</taxon>
        <taxon>Pseudomonadota</taxon>
        <taxon>Gammaproteobacteria</taxon>
        <taxon>Chromatiales</taxon>
        <taxon>Chromatiaceae</taxon>
        <taxon>Rheinheimera</taxon>
    </lineage>
</organism>
<keyword evidence="4 6" id="KW-1133">Transmembrane helix</keyword>
<evidence type="ECO:0000256" key="1">
    <source>
        <dbReference type="ARBA" id="ARBA00004651"/>
    </source>
</evidence>
<dbReference type="AlphaFoldDB" id="A0A437R5L8"/>
<dbReference type="PANTHER" id="PTHR43738">
    <property type="entry name" value="ABC TRANSPORTER, MEMBRANE PROTEIN"/>
    <property type="match status" value="1"/>
</dbReference>
<proteinExistence type="predicted"/>
<dbReference type="PANTHER" id="PTHR43738:SF3">
    <property type="entry name" value="ABC TRANSPORTER PERMEASE"/>
    <property type="match status" value="1"/>
</dbReference>
<keyword evidence="3 6" id="KW-0812">Transmembrane</keyword>
<name>A0A437R5L8_9GAMM</name>
<evidence type="ECO:0000256" key="3">
    <source>
        <dbReference type="ARBA" id="ARBA00022692"/>
    </source>
</evidence>
<dbReference type="OrthoDB" id="9775474at2"/>
<accession>A0A437R5L8</accession>
<dbReference type="Proteomes" id="UP000283077">
    <property type="component" value="Unassembled WGS sequence"/>
</dbReference>
<evidence type="ECO:0000256" key="5">
    <source>
        <dbReference type="ARBA" id="ARBA00023136"/>
    </source>
</evidence>
<keyword evidence="9" id="KW-1185">Reference proteome</keyword>
<feature type="domain" description="ABC3 transporter permease C-terminal" evidence="7">
    <location>
        <begin position="261"/>
        <end position="377"/>
    </location>
</feature>
<protein>
    <submittedName>
        <fullName evidence="8">ABC transporter permease</fullName>
    </submittedName>
</protein>
<dbReference type="EMBL" id="SACS01000001">
    <property type="protein sequence ID" value="RVU41967.1"/>
    <property type="molecule type" value="Genomic_DNA"/>
</dbReference>
<dbReference type="GO" id="GO:0005886">
    <property type="term" value="C:plasma membrane"/>
    <property type="evidence" value="ECO:0007669"/>
    <property type="project" value="UniProtKB-SubCell"/>
</dbReference>
<evidence type="ECO:0000256" key="2">
    <source>
        <dbReference type="ARBA" id="ARBA00022475"/>
    </source>
</evidence>
<comment type="subcellular location">
    <subcellularLocation>
        <location evidence="1">Cell membrane</location>
        <topology evidence="1">Multi-pass membrane protein</topology>
    </subcellularLocation>
</comment>
<feature type="transmembrane region" description="Helical" evidence="6">
    <location>
        <begin position="261"/>
        <end position="283"/>
    </location>
</feature>
<evidence type="ECO:0000259" key="7">
    <source>
        <dbReference type="Pfam" id="PF02687"/>
    </source>
</evidence>
<keyword evidence="2" id="KW-1003">Cell membrane</keyword>
<dbReference type="RefSeq" id="WP_127697345.1">
    <property type="nucleotide sequence ID" value="NZ_SACS01000001.1"/>
</dbReference>
<dbReference type="Pfam" id="PF02687">
    <property type="entry name" value="FtsX"/>
    <property type="match status" value="1"/>
</dbReference>
<feature type="transmembrane region" description="Helical" evidence="6">
    <location>
        <begin position="351"/>
        <end position="374"/>
    </location>
</feature>